<evidence type="ECO:0000313" key="2">
    <source>
        <dbReference type="EMBL" id="CAG8659469.1"/>
    </source>
</evidence>
<proteinExistence type="predicted"/>
<feature type="region of interest" description="Disordered" evidence="1">
    <location>
        <begin position="16"/>
        <end position="40"/>
    </location>
</feature>
<evidence type="ECO:0000313" key="3">
    <source>
        <dbReference type="Proteomes" id="UP000789739"/>
    </source>
</evidence>
<accession>A0A9N9H636</accession>
<name>A0A9N9H636_9GLOM</name>
<gene>
    <name evidence="2" type="ORF">PBRASI_LOCUS10704</name>
</gene>
<feature type="compositionally biased region" description="Basic and acidic residues" evidence="1">
    <location>
        <begin position="22"/>
        <end position="36"/>
    </location>
</feature>
<keyword evidence="3" id="KW-1185">Reference proteome</keyword>
<dbReference type="EMBL" id="CAJVPI010003532">
    <property type="protein sequence ID" value="CAG8659469.1"/>
    <property type="molecule type" value="Genomic_DNA"/>
</dbReference>
<sequence length="114" mass="13280">MSIGTYCRCKDPLYYVSSNGENRSDADREDKTERSQTSHVSKACNFLYWHLVAQVRRMMDVLVKKAKVSKHKSPEELSSRFVKLNQLQTLQKKSNHQDYDIHEQAKQAGHTMSF</sequence>
<evidence type="ECO:0000256" key="1">
    <source>
        <dbReference type="SAM" id="MobiDB-lite"/>
    </source>
</evidence>
<reference evidence="2" key="1">
    <citation type="submission" date="2021-06" db="EMBL/GenBank/DDBJ databases">
        <authorList>
            <person name="Kallberg Y."/>
            <person name="Tangrot J."/>
            <person name="Rosling A."/>
        </authorList>
    </citation>
    <scope>NUCLEOTIDE SEQUENCE</scope>
    <source>
        <strain evidence="2">BR232B</strain>
    </source>
</reference>
<protein>
    <submittedName>
        <fullName evidence="2">2555_t:CDS:1</fullName>
    </submittedName>
</protein>
<dbReference type="AlphaFoldDB" id="A0A9N9H636"/>
<dbReference type="Proteomes" id="UP000789739">
    <property type="component" value="Unassembled WGS sequence"/>
</dbReference>
<comment type="caution">
    <text evidence="2">The sequence shown here is derived from an EMBL/GenBank/DDBJ whole genome shotgun (WGS) entry which is preliminary data.</text>
</comment>
<organism evidence="2 3">
    <name type="scientific">Paraglomus brasilianum</name>
    <dbReference type="NCBI Taxonomy" id="144538"/>
    <lineage>
        <taxon>Eukaryota</taxon>
        <taxon>Fungi</taxon>
        <taxon>Fungi incertae sedis</taxon>
        <taxon>Mucoromycota</taxon>
        <taxon>Glomeromycotina</taxon>
        <taxon>Glomeromycetes</taxon>
        <taxon>Paraglomerales</taxon>
        <taxon>Paraglomeraceae</taxon>
        <taxon>Paraglomus</taxon>
    </lineage>
</organism>